<dbReference type="Proteomes" id="UP000187283">
    <property type="component" value="Unassembled WGS sequence"/>
</dbReference>
<comment type="caution">
    <text evidence="1">The sequence shown here is derived from an EMBL/GenBank/DDBJ whole genome shotgun (WGS) entry which is preliminary data.</text>
</comment>
<evidence type="ECO:0000313" key="3">
    <source>
        <dbReference type="Proteomes" id="UP000187283"/>
    </source>
</evidence>
<dbReference type="EMBL" id="LSSN01005146">
    <property type="protein sequence ID" value="OMJ10142.1"/>
    <property type="molecule type" value="Genomic_DNA"/>
</dbReference>
<evidence type="ECO:0000313" key="2">
    <source>
        <dbReference type="EMBL" id="OMJ22728.1"/>
    </source>
</evidence>
<reference evidence="1 3" key="1">
    <citation type="submission" date="2017-01" db="EMBL/GenBank/DDBJ databases">
        <authorList>
            <person name="Mah S.A."/>
            <person name="Swanson W.J."/>
            <person name="Moy G.W."/>
            <person name="Vacquier V.D."/>
        </authorList>
    </citation>
    <scope>NUCLEOTIDE SEQUENCE [LARGE SCALE GENOMIC DNA]</scope>
    <source>
        <strain evidence="1 3">GSMNP</strain>
    </source>
</reference>
<dbReference type="AlphaFoldDB" id="A0A1R1X6A6"/>
<keyword evidence="3" id="KW-1185">Reference proteome</keyword>
<name>A0A1R1X6A6_9FUNG</name>
<gene>
    <name evidence="1" type="ORF">AYI70_g10508</name>
    <name evidence="2" type="ORF">AYI70_g2687</name>
</gene>
<evidence type="ECO:0000313" key="1">
    <source>
        <dbReference type="EMBL" id="OMJ10142.1"/>
    </source>
</evidence>
<dbReference type="EMBL" id="LSSN01000694">
    <property type="protein sequence ID" value="OMJ22728.1"/>
    <property type="molecule type" value="Genomic_DNA"/>
</dbReference>
<proteinExistence type="predicted"/>
<accession>A0A1R1X6A6</accession>
<organism evidence="1 3">
    <name type="scientific">Smittium culicis</name>
    <dbReference type="NCBI Taxonomy" id="133412"/>
    <lineage>
        <taxon>Eukaryota</taxon>
        <taxon>Fungi</taxon>
        <taxon>Fungi incertae sedis</taxon>
        <taxon>Zoopagomycota</taxon>
        <taxon>Kickxellomycotina</taxon>
        <taxon>Harpellomycetes</taxon>
        <taxon>Harpellales</taxon>
        <taxon>Legeriomycetaceae</taxon>
        <taxon>Smittium</taxon>
    </lineage>
</organism>
<dbReference type="OrthoDB" id="5648951at2759"/>
<sequence length="105" mass="12064">MSSKHFEEKILTSSALKSQNTFDVLSDNENSIYKVLHNDSKPNNEPKILEKGEENLFFSNPSNGLLYTNIDIDRSEGLRNTSMVLENPETQIQINFEFKTPEKKL</sequence>
<protein>
    <submittedName>
        <fullName evidence="1">Uncharacterized protein</fullName>
    </submittedName>
</protein>